<comment type="similarity">
    <text evidence="1">Belongs to the LysR transcriptional regulatory family.</text>
</comment>
<organism evidence="6 7">
    <name type="scientific">Marinomonas polaris DSM 16579</name>
    <dbReference type="NCBI Taxonomy" id="1122206"/>
    <lineage>
        <taxon>Bacteria</taxon>
        <taxon>Pseudomonadati</taxon>
        <taxon>Pseudomonadota</taxon>
        <taxon>Gammaproteobacteria</taxon>
        <taxon>Oceanospirillales</taxon>
        <taxon>Oceanospirillaceae</taxon>
        <taxon>Marinomonas</taxon>
    </lineage>
</organism>
<proteinExistence type="inferred from homology"/>
<protein>
    <submittedName>
        <fullName evidence="6">DNA-binding transcriptional regulator, LysR family</fullName>
    </submittedName>
</protein>
<evidence type="ECO:0000259" key="5">
    <source>
        <dbReference type="PROSITE" id="PS50931"/>
    </source>
</evidence>
<dbReference type="GO" id="GO:0043565">
    <property type="term" value="F:sequence-specific DNA binding"/>
    <property type="evidence" value="ECO:0007669"/>
    <property type="project" value="TreeGrafter"/>
</dbReference>
<dbReference type="PROSITE" id="PS50931">
    <property type="entry name" value="HTH_LYSR"/>
    <property type="match status" value="1"/>
</dbReference>
<keyword evidence="4" id="KW-0804">Transcription</keyword>
<reference evidence="7" key="1">
    <citation type="submission" date="2016-11" db="EMBL/GenBank/DDBJ databases">
        <authorList>
            <person name="Varghese N."/>
            <person name="Submissions S."/>
        </authorList>
    </citation>
    <scope>NUCLEOTIDE SEQUENCE [LARGE SCALE GENOMIC DNA]</scope>
    <source>
        <strain evidence="7">DSM 16579</strain>
    </source>
</reference>
<keyword evidence="7" id="KW-1185">Reference proteome</keyword>
<dbReference type="STRING" id="1122206.SAMN02745753_01988"/>
<dbReference type="SUPFAM" id="SSF53850">
    <property type="entry name" value="Periplasmic binding protein-like II"/>
    <property type="match status" value="1"/>
</dbReference>
<dbReference type="PRINTS" id="PR00039">
    <property type="entry name" value="HTHLYSR"/>
</dbReference>
<dbReference type="AlphaFoldDB" id="A0A1M5BUZ1"/>
<dbReference type="InterPro" id="IPR036390">
    <property type="entry name" value="WH_DNA-bd_sf"/>
</dbReference>
<evidence type="ECO:0000313" key="6">
    <source>
        <dbReference type="EMBL" id="SHF46230.1"/>
    </source>
</evidence>
<keyword evidence="3 6" id="KW-0238">DNA-binding</keyword>
<dbReference type="Pfam" id="PF00126">
    <property type="entry name" value="HTH_1"/>
    <property type="match status" value="1"/>
</dbReference>
<dbReference type="Gene3D" id="1.10.10.10">
    <property type="entry name" value="Winged helix-like DNA-binding domain superfamily/Winged helix DNA-binding domain"/>
    <property type="match status" value="1"/>
</dbReference>
<accession>A0A1M5BUZ1</accession>
<dbReference type="OrthoDB" id="6624490at2"/>
<evidence type="ECO:0000256" key="3">
    <source>
        <dbReference type="ARBA" id="ARBA00023125"/>
    </source>
</evidence>
<keyword evidence="2" id="KW-0805">Transcription regulation</keyword>
<dbReference type="InterPro" id="IPR005119">
    <property type="entry name" value="LysR_subst-bd"/>
</dbReference>
<dbReference type="PANTHER" id="PTHR30427:SF1">
    <property type="entry name" value="TRANSCRIPTIONAL ACTIVATOR PROTEIN LYSR"/>
    <property type="match status" value="1"/>
</dbReference>
<dbReference type="InterPro" id="IPR036388">
    <property type="entry name" value="WH-like_DNA-bd_sf"/>
</dbReference>
<dbReference type="SUPFAM" id="SSF46785">
    <property type="entry name" value="Winged helix' DNA-binding domain"/>
    <property type="match status" value="1"/>
</dbReference>
<dbReference type="RefSeq" id="WP_072839549.1">
    <property type="nucleotide sequence ID" value="NZ_FQVF01000008.1"/>
</dbReference>
<evidence type="ECO:0000256" key="2">
    <source>
        <dbReference type="ARBA" id="ARBA00023015"/>
    </source>
</evidence>
<dbReference type="PANTHER" id="PTHR30427">
    <property type="entry name" value="TRANSCRIPTIONAL ACTIVATOR PROTEIN LYSR"/>
    <property type="match status" value="1"/>
</dbReference>
<dbReference type="InterPro" id="IPR000847">
    <property type="entry name" value="LysR_HTH_N"/>
</dbReference>
<dbReference type="Pfam" id="PF03466">
    <property type="entry name" value="LysR_substrate"/>
    <property type="match status" value="1"/>
</dbReference>
<dbReference type="GO" id="GO:0010628">
    <property type="term" value="P:positive regulation of gene expression"/>
    <property type="evidence" value="ECO:0007669"/>
    <property type="project" value="TreeGrafter"/>
</dbReference>
<sequence>MQYKQLQAFLAVIEKGSFSQAAMTLQVSQPSISRLIKDLQDSIGFELFQKQKGRMIPTAEAMAFYEEVKGVVHGIHHLENFAENLKQSTHGNLTIGSTPALATQLTPTLIRHFVDENPDVHISLLTDSVDQLMRGLRHAKYDLILTNHADYHSGFIEEPLIDVDWVCVLPESHPLAQKDVITPTDLNGENLLKLIDEDGMEWHSHKSLLKEHNIKIRSQFSTQRSLSGYGMVAAGLCIALLDPFNASMWTGLNVVTRPFRPQLKYRYTMYYSADHIRSKLSREFSACAKRNIKKMPLYKSIR</sequence>
<dbReference type="Proteomes" id="UP000184517">
    <property type="component" value="Unassembled WGS sequence"/>
</dbReference>
<evidence type="ECO:0000313" key="7">
    <source>
        <dbReference type="Proteomes" id="UP000184517"/>
    </source>
</evidence>
<dbReference type="GO" id="GO:0003700">
    <property type="term" value="F:DNA-binding transcription factor activity"/>
    <property type="evidence" value="ECO:0007669"/>
    <property type="project" value="InterPro"/>
</dbReference>
<feature type="domain" description="HTH lysR-type" evidence="5">
    <location>
        <begin position="1"/>
        <end position="58"/>
    </location>
</feature>
<evidence type="ECO:0000256" key="4">
    <source>
        <dbReference type="ARBA" id="ARBA00023163"/>
    </source>
</evidence>
<evidence type="ECO:0000256" key="1">
    <source>
        <dbReference type="ARBA" id="ARBA00009437"/>
    </source>
</evidence>
<dbReference type="Gene3D" id="3.40.190.10">
    <property type="entry name" value="Periplasmic binding protein-like II"/>
    <property type="match status" value="2"/>
</dbReference>
<gene>
    <name evidence="6" type="ORF">SAMN02745753_01988</name>
</gene>
<name>A0A1M5BUZ1_9GAMM</name>
<dbReference type="EMBL" id="FQVF01000008">
    <property type="protein sequence ID" value="SHF46230.1"/>
    <property type="molecule type" value="Genomic_DNA"/>
</dbReference>